<dbReference type="STRING" id="862908.BMS_1055"/>
<dbReference type="PANTHER" id="PTHR35802">
    <property type="entry name" value="PROTEASE SYNTHASE AND SPORULATION PROTEIN PAI 2"/>
    <property type="match status" value="1"/>
</dbReference>
<dbReference type="InterPro" id="IPR012349">
    <property type="entry name" value="Split_barrel_FMN-bd"/>
</dbReference>
<proteinExistence type="predicted"/>
<evidence type="ECO:0000313" key="2">
    <source>
        <dbReference type="Proteomes" id="UP000008963"/>
    </source>
</evidence>
<dbReference type="PATRIC" id="fig|862908.3.peg.1006"/>
<accession>E1WXY2</accession>
<dbReference type="eggNOG" id="COG2808">
    <property type="taxonomic scope" value="Bacteria"/>
</dbReference>
<dbReference type="InterPro" id="IPR007396">
    <property type="entry name" value="TR_PAI2-type"/>
</dbReference>
<keyword evidence="2" id="KW-1185">Reference proteome</keyword>
<protein>
    <submittedName>
        <fullName evidence="1">Transcriptional regulator</fullName>
    </submittedName>
</protein>
<dbReference type="AlphaFoldDB" id="E1WXY2"/>
<dbReference type="Pfam" id="PF04299">
    <property type="entry name" value="FMN_bind_2"/>
    <property type="match status" value="1"/>
</dbReference>
<dbReference type="PANTHER" id="PTHR35802:SF1">
    <property type="entry name" value="PROTEASE SYNTHASE AND SPORULATION PROTEIN PAI 2"/>
    <property type="match status" value="1"/>
</dbReference>
<dbReference type="KEGG" id="bmx:BMS_1055"/>
<dbReference type="PIRSF" id="PIRSF010372">
    <property type="entry name" value="PaiB"/>
    <property type="match status" value="1"/>
</dbReference>
<dbReference type="Proteomes" id="UP000008963">
    <property type="component" value="Chromosome"/>
</dbReference>
<name>E1WXY2_HALMS</name>
<dbReference type="RefSeq" id="WP_014243723.1">
    <property type="nucleotide sequence ID" value="NC_016620.1"/>
</dbReference>
<dbReference type="HOGENOM" id="CLU_065853_0_1_7"/>
<sequence>MFRPKHFKEDEEGKLLNFIEEYPLGLLVTGDFEANLIPITITRESGDLYLNCHVARVNTQLKSLISSNNVLIVFRGPEGYVTPNVYQTKKEHGKAVPTWNYSMVQAHGQATVIDEKDWILDQINSLTNKMEEGEEQPWKVSDAPDDYIDKLVKIVVGIKIKVERLEGVFKTSQNQPIENRIGVKKYFSEQGNLAMADLVSID</sequence>
<dbReference type="OrthoDB" id="9794948at2"/>
<dbReference type="EMBL" id="FQ312005">
    <property type="protein sequence ID" value="CBW25939.1"/>
    <property type="molecule type" value="Genomic_DNA"/>
</dbReference>
<dbReference type="SUPFAM" id="SSF50475">
    <property type="entry name" value="FMN-binding split barrel"/>
    <property type="match status" value="1"/>
</dbReference>
<evidence type="ECO:0000313" key="1">
    <source>
        <dbReference type="EMBL" id="CBW25939.1"/>
    </source>
</evidence>
<dbReference type="Gene3D" id="2.30.110.10">
    <property type="entry name" value="Electron Transport, Fmn-binding Protein, Chain A"/>
    <property type="match status" value="1"/>
</dbReference>
<gene>
    <name evidence="1" type="ordered locus">BMS_1055</name>
</gene>
<reference evidence="2" key="1">
    <citation type="journal article" date="2013" name="ISME J.">
        <title>A small predatory core genome in the divergent marine Bacteriovorax marinus SJ and the terrestrial Bdellovibrio bacteriovorus.</title>
        <authorList>
            <person name="Crossman L.C."/>
            <person name="Chen H."/>
            <person name="Cerdeno-Tarraga A.M."/>
            <person name="Brooks K."/>
            <person name="Quail M.A."/>
            <person name="Pineiro S.A."/>
            <person name="Hobley L."/>
            <person name="Sockett R.E."/>
            <person name="Bentley S.D."/>
            <person name="Parkhill J."/>
            <person name="Williams H.N."/>
            <person name="Stine O.C."/>
        </authorList>
    </citation>
    <scope>NUCLEOTIDE SEQUENCE [LARGE SCALE GENOMIC DNA]</scope>
    <source>
        <strain evidence="2">ATCC BAA-682 / DSM 15412 / SJ</strain>
    </source>
</reference>
<organism evidence="1 2">
    <name type="scientific">Halobacteriovorax marinus (strain ATCC BAA-682 / DSM 15412 / SJ)</name>
    <name type="common">Bacteriovorax marinus</name>
    <dbReference type="NCBI Taxonomy" id="862908"/>
    <lineage>
        <taxon>Bacteria</taxon>
        <taxon>Pseudomonadati</taxon>
        <taxon>Bdellovibrionota</taxon>
        <taxon>Bacteriovoracia</taxon>
        <taxon>Bacteriovoracales</taxon>
        <taxon>Halobacteriovoraceae</taxon>
        <taxon>Halobacteriovorax</taxon>
    </lineage>
</organism>